<keyword evidence="2" id="KW-0378">Hydrolase</keyword>
<dbReference type="InterPro" id="IPR029052">
    <property type="entry name" value="Metallo-depent_PP-like"/>
</dbReference>
<sequence length="255" mass="28068">MGRKLFDFSNLLPRSNDAAVRHYQLTDFRGTVYAVGDIHGCLGELKALEEIIAADAAASVGPVIVVYLGDYVDRGPDSAGVIEYLLSPPREGLSRFFLQGNHEVMMLNYLSDPASGQGWLNSGGADTLLSYDIDLEELEASNRPQRILNKMVPESHRQFISAGALTLQVNRCFFVHAGLRPGVPLAEQEEADMLWMRPPDVDELTDRSHVVIHGHTIVPEPVLIGNRIAIDTGAYKTGRLTALKLSLKEVRFLST</sequence>
<organism evidence="2 3">
    <name type="scientific">Hartmannibacter diazotrophicus</name>
    <dbReference type="NCBI Taxonomy" id="1482074"/>
    <lineage>
        <taxon>Bacteria</taxon>
        <taxon>Pseudomonadati</taxon>
        <taxon>Pseudomonadota</taxon>
        <taxon>Alphaproteobacteria</taxon>
        <taxon>Hyphomicrobiales</taxon>
        <taxon>Pleomorphomonadaceae</taxon>
        <taxon>Hartmannibacter</taxon>
    </lineage>
</organism>
<accession>A0A2C9DCU9</accession>
<dbReference type="Proteomes" id="UP000223606">
    <property type="component" value="Chromosome 1"/>
</dbReference>
<dbReference type="InterPro" id="IPR004843">
    <property type="entry name" value="Calcineurin-like_PHP"/>
</dbReference>
<evidence type="ECO:0000313" key="2">
    <source>
        <dbReference type="EMBL" id="SON57999.1"/>
    </source>
</evidence>
<dbReference type="GO" id="GO:0005737">
    <property type="term" value="C:cytoplasm"/>
    <property type="evidence" value="ECO:0007669"/>
    <property type="project" value="TreeGrafter"/>
</dbReference>
<dbReference type="OrthoDB" id="9807890at2"/>
<dbReference type="SUPFAM" id="SSF56300">
    <property type="entry name" value="Metallo-dependent phosphatases"/>
    <property type="match status" value="1"/>
</dbReference>
<keyword evidence="3" id="KW-1185">Reference proteome</keyword>
<dbReference type="EMBL" id="LT960614">
    <property type="protein sequence ID" value="SON57999.1"/>
    <property type="molecule type" value="Genomic_DNA"/>
</dbReference>
<evidence type="ECO:0000313" key="3">
    <source>
        <dbReference type="Proteomes" id="UP000223606"/>
    </source>
</evidence>
<gene>
    <name evidence="2" type="primary">pphB</name>
    <name evidence="2" type="ORF">HDIA_4458</name>
</gene>
<dbReference type="GO" id="GO:0004722">
    <property type="term" value="F:protein serine/threonine phosphatase activity"/>
    <property type="evidence" value="ECO:0007669"/>
    <property type="project" value="UniProtKB-EC"/>
</dbReference>
<dbReference type="RefSeq" id="WP_157775784.1">
    <property type="nucleotide sequence ID" value="NZ_LT960614.1"/>
</dbReference>
<name>A0A2C9DCU9_9HYPH</name>
<dbReference type="GO" id="GO:0110154">
    <property type="term" value="P:RNA decapping"/>
    <property type="evidence" value="ECO:0007669"/>
    <property type="project" value="TreeGrafter"/>
</dbReference>
<feature type="domain" description="Calcineurin-like phosphoesterase" evidence="1">
    <location>
        <begin position="31"/>
        <end position="218"/>
    </location>
</feature>
<reference evidence="3" key="1">
    <citation type="submission" date="2017-09" db="EMBL/GenBank/DDBJ databases">
        <title>Genome sequence of Nannocystis excedens DSM 71.</title>
        <authorList>
            <person name="Blom J."/>
        </authorList>
    </citation>
    <scope>NUCLEOTIDE SEQUENCE [LARGE SCALE GENOMIC DNA]</scope>
    <source>
        <strain evidence="3">type strain: E19</strain>
    </source>
</reference>
<dbReference type="Pfam" id="PF00149">
    <property type="entry name" value="Metallophos"/>
    <property type="match status" value="1"/>
</dbReference>
<dbReference type="AlphaFoldDB" id="A0A2C9DCU9"/>
<dbReference type="EC" id="3.1.3.16" evidence="2"/>
<dbReference type="CDD" id="cd00144">
    <property type="entry name" value="MPP_PPP_family"/>
    <property type="match status" value="1"/>
</dbReference>
<protein>
    <submittedName>
        <fullName evidence="2">Serine/threonine-protein phosphatase 2</fullName>
        <ecNumber evidence="2">3.1.3.16</ecNumber>
    </submittedName>
</protein>
<dbReference type="InterPro" id="IPR050126">
    <property type="entry name" value="Ap4A_hydrolase"/>
</dbReference>
<dbReference type="KEGG" id="hdi:HDIA_4458"/>
<evidence type="ECO:0000259" key="1">
    <source>
        <dbReference type="Pfam" id="PF00149"/>
    </source>
</evidence>
<dbReference type="GO" id="GO:0008803">
    <property type="term" value="F:bis(5'-nucleosyl)-tetraphosphatase (symmetrical) activity"/>
    <property type="evidence" value="ECO:0007669"/>
    <property type="project" value="TreeGrafter"/>
</dbReference>
<proteinExistence type="predicted"/>
<dbReference type="Gene3D" id="3.60.21.10">
    <property type="match status" value="1"/>
</dbReference>
<dbReference type="PANTHER" id="PTHR42850">
    <property type="entry name" value="METALLOPHOSPHOESTERASE"/>
    <property type="match status" value="1"/>
</dbReference>
<dbReference type="PANTHER" id="PTHR42850:SF4">
    <property type="entry name" value="ZINC-DEPENDENT ENDOPOLYPHOSPHATASE"/>
    <property type="match status" value="1"/>
</dbReference>